<dbReference type="Gene3D" id="1.20.1280.50">
    <property type="match status" value="1"/>
</dbReference>
<dbReference type="InterPro" id="IPR001810">
    <property type="entry name" value="F-box_dom"/>
</dbReference>
<reference evidence="3" key="5">
    <citation type="journal article" date="2021" name="G3 (Bethesda)">
        <title>Aegilops tauschii genome assembly Aet v5.0 features greater sequence contiguity and improved annotation.</title>
        <authorList>
            <person name="Wang L."/>
            <person name="Zhu T."/>
            <person name="Rodriguez J.C."/>
            <person name="Deal K.R."/>
            <person name="Dubcovsky J."/>
            <person name="McGuire P.E."/>
            <person name="Lux T."/>
            <person name="Spannagl M."/>
            <person name="Mayer K.F.X."/>
            <person name="Baldrich P."/>
            <person name="Meyers B.C."/>
            <person name="Huo N."/>
            <person name="Gu Y.Q."/>
            <person name="Zhou H."/>
            <person name="Devos K.M."/>
            <person name="Bennetzen J.L."/>
            <person name="Unver T."/>
            <person name="Budak H."/>
            <person name="Gulick P.J."/>
            <person name="Galiba G."/>
            <person name="Kalapos B."/>
            <person name="Nelson D.R."/>
            <person name="Li P."/>
            <person name="You F.M."/>
            <person name="Luo M.C."/>
            <person name="Dvorak J."/>
        </authorList>
    </citation>
    <scope>NUCLEOTIDE SEQUENCE [LARGE SCALE GENOMIC DNA]</scope>
    <source>
        <strain evidence="3">cv. AL8/78</strain>
    </source>
</reference>
<reference evidence="3" key="3">
    <citation type="journal article" date="2017" name="Nature">
        <title>Genome sequence of the progenitor of the wheat D genome Aegilops tauschii.</title>
        <authorList>
            <person name="Luo M.C."/>
            <person name="Gu Y.Q."/>
            <person name="Puiu D."/>
            <person name="Wang H."/>
            <person name="Twardziok S.O."/>
            <person name="Deal K.R."/>
            <person name="Huo N."/>
            <person name="Zhu T."/>
            <person name="Wang L."/>
            <person name="Wang Y."/>
            <person name="McGuire P.E."/>
            <person name="Liu S."/>
            <person name="Long H."/>
            <person name="Ramasamy R.K."/>
            <person name="Rodriguez J.C."/>
            <person name="Van S.L."/>
            <person name="Yuan L."/>
            <person name="Wang Z."/>
            <person name="Xia Z."/>
            <person name="Xiao L."/>
            <person name="Anderson O.D."/>
            <person name="Ouyang S."/>
            <person name="Liang Y."/>
            <person name="Zimin A.V."/>
            <person name="Pertea G."/>
            <person name="Qi P."/>
            <person name="Bennetzen J.L."/>
            <person name="Dai X."/>
            <person name="Dawson M.W."/>
            <person name="Muller H.G."/>
            <person name="Kugler K."/>
            <person name="Rivarola-Duarte L."/>
            <person name="Spannagl M."/>
            <person name="Mayer K.F.X."/>
            <person name="Lu F.H."/>
            <person name="Bevan M.W."/>
            <person name="Leroy P."/>
            <person name="Li P."/>
            <person name="You F.M."/>
            <person name="Sun Q."/>
            <person name="Liu Z."/>
            <person name="Lyons E."/>
            <person name="Wicker T."/>
            <person name="Salzberg S.L."/>
            <person name="Devos K.M."/>
            <person name="Dvorak J."/>
        </authorList>
    </citation>
    <scope>NUCLEOTIDE SEQUENCE [LARGE SCALE GENOMIC DNA]</scope>
    <source>
        <strain evidence="3">cv. AL8/78</strain>
    </source>
</reference>
<feature type="compositionally biased region" description="Low complexity" evidence="1">
    <location>
        <begin position="40"/>
        <end position="56"/>
    </location>
</feature>
<dbReference type="CDD" id="cd22157">
    <property type="entry name" value="F-box_AtFBW1-like"/>
    <property type="match status" value="1"/>
</dbReference>
<dbReference type="InterPro" id="IPR036047">
    <property type="entry name" value="F-box-like_dom_sf"/>
</dbReference>
<protein>
    <recommendedName>
        <fullName evidence="2">F-box domain-containing protein</fullName>
    </recommendedName>
</protein>
<sequence length="537" mass="61568">RVRTISQEVLKSVLPTKHTTTIKSVAPTMRTSPYQESRYSFPSPSASGAPSSRSTPVTPRLPIHTAYLHLGTPWFNFPSELSAQLLVLHRLFKASFFPISKKVVSDNIIEMDHMEVSVLPDDLIVEILSRLPLKSFCRFKCVCKPWLAFSSDPNYCKKLPKIPTGLFCQYQDFDKKATKLLSQPRNIEPIDGALSFLPHHPQLELMDCCNGLVLCMRRSMDWSRRTITCHFIVCNPATQEWTRLPDTRPYQEHDVFEAMLAFNPSCSPQFYVFNFKRNPFSFLSGLQVFSSDLSTWLVYDAWWNSGIQTVIGYPHLFIDGSLYLFSMRRNSVKRILVLNGFEAMSSRIPPNRRTIKLPHDPSVEPANGLPVGLYTRGYFGKSPGTMHYALTAADGLAVRIWSLDVSGPYKWTEKYRLSMSDAVGRNDLAYYDAAQQCWNCTYEIAAIDLERDVMFLFDCHASNLRSYIISTGELQELDDIEQDHEHVYDKFYHYVACYSKLPTYVPIPQPCLLEAKRPGRRTWRSKLLAIVAKSSWR</sequence>
<dbReference type="PANTHER" id="PTHR35546">
    <property type="entry name" value="F-BOX PROTEIN INTERACTION DOMAIN PROTEIN-RELATED"/>
    <property type="match status" value="1"/>
</dbReference>
<keyword evidence="4" id="KW-1185">Reference proteome</keyword>
<dbReference type="STRING" id="200361.A0A453MP31"/>
<evidence type="ECO:0000313" key="3">
    <source>
        <dbReference type="EnsemblPlants" id="AET6Gv20011500.2"/>
    </source>
</evidence>
<reference evidence="3" key="4">
    <citation type="submission" date="2019-03" db="UniProtKB">
        <authorList>
            <consortium name="EnsemblPlants"/>
        </authorList>
    </citation>
    <scope>IDENTIFICATION</scope>
</reference>
<dbReference type="Pfam" id="PF00646">
    <property type="entry name" value="F-box"/>
    <property type="match status" value="1"/>
</dbReference>
<name>A0A453MP31_AEGTS</name>
<dbReference type="SMART" id="SM00256">
    <property type="entry name" value="FBOX"/>
    <property type="match status" value="1"/>
</dbReference>
<dbReference type="AlphaFoldDB" id="A0A453MP31"/>
<evidence type="ECO:0000259" key="2">
    <source>
        <dbReference type="PROSITE" id="PS50181"/>
    </source>
</evidence>
<accession>A0A453MP31</accession>
<organism evidence="3 4">
    <name type="scientific">Aegilops tauschii subsp. strangulata</name>
    <name type="common">Goatgrass</name>
    <dbReference type="NCBI Taxonomy" id="200361"/>
    <lineage>
        <taxon>Eukaryota</taxon>
        <taxon>Viridiplantae</taxon>
        <taxon>Streptophyta</taxon>
        <taxon>Embryophyta</taxon>
        <taxon>Tracheophyta</taxon>
        <taxon>Spermatophyta</taxon>
        <taxon>Magnoliopsida</taxon>
        <taxon>Liliopsida</taxon>
        <taxon>Poales</taxon>
        <taxon>Poaceae</taxon>
        <taxon>BOP clade</taxon>
        <taxon>Pooideae</taxon>
        <taxon>Triticodae</taxon>
        <taxon>Triticeae</taxon>
        <taxon>Triticinae</taxon>
        <taxon>Aegilops</taxon>
    </lineage>
</organism>
<dbReference type="EnsemblPlants" id="AET6Gv20011500.2">
    <property type="protein sequence ID" value="AET6Gv20011500.2"/>
    <property type="gene ID" value="AET6Gv20011500"/>
</dbReference>
<proteinExistence type="predicted"/>
<feature type="domain" description="F-box" evidence="2">
    <location>
        <begin position="113"/>
        <end position="159"/>
    </location>
</feature>
<reference evidence="4" key="1">
    <citation type="journal article" date="2014" name="Science">
        <title>Ancient hybridizations among the ancestral genomes of bread wheat.</title>
        <authorList>
            <consortium name="International Wheat Genome Sequencing Consortium,"/>
            <person name="Marcussen T."/>
            <person name="Sandve S.R."/>
            <person name="Heier L."/>
            <person name="Spannagl M."/>
            <person name="Pfeifer M."/>
            <person name="Jakobsen K.S."/>
            <person name="Wulff B.B."/>
            <person name="Steuernagel B."/>
            <person name="Mayer K.F."/>
            <person name="Olsen O.A."/>
        </authorList>
    </citation>
    <scope>NUCLEOTIDE SEQUENCE [LARGE SCALE GENOMIC DNA]</scope>
    <source>
        <strain evidence="4">cv. AL8/78</strain>
    </source>
</reference>
<reference evidence="4" key="2">
    <citation type="journal article" date="2017" name="Nat. Plants">
        <title>The Aegilops tauschii genome reveals multiple impacts of transposons.</title>
        <authorList>
            <person name="Zhao G."/>
            <person name="Zou C."/>
            <person name="Li K."/>
            <person name="Wang K."/>
            <person name="Li T."/>
            <person name="Gao L."/>
            <person name="Zhang X."/>
            <person name="Wang H."/>
            <person name="Yang Z."/>
            <person name="Liu X."/>
            <person name="Jiang W."/>
            <person name="Mao L."/>
            <person name="Kong X."/>
            <person name="Jiao Y."/>
            <person name="Jia J."/>
        </authorList>
    </citation>
    <scope>NUCLEOTIDE SEQUENCE [LARGE SCALE GENOMIC DNA]</scope>
    <source>
        <strain evidence="4">cv. AL8/78</strain>
    </source>
</reference>
<dbReference type="SUPFAM" id="SSF81383">
    <property type="entry name" value="F-box domain"/>
    <property type="match status" value="1"/>
</dbReference>
<evidence type="ECO:0000256" key="1">
    <source>
        <dbReference type="SAM" id="MobiDB-lite"/>
    </source>
</evidence>
<evidence type="ECO:0000313" key="4">
    <source>
        <dbReference type="Proteomes" id="UP000015105"/>
    </source>
</evidence>
<feature type="region of interest" description="Disordered" evidence="1">
    <location>
        <begin position="33"/>
        <end position="56"/>
    </location>
</feature>
<dbReference type="PROSITE" id="PS50181">
    <property type="entry name" value="FBOX"/>
    <property type="match status" value="1"/>
</dbReference>
<dbReference type="Proteomes" id="UP000015105">
    <property type="component" value="Chromosome 6D"/>
</dbReference>
<dbReference type="Gramene" id="AET6Gv20011500.2">
    <property type="protein sequence ID" value="AET6Gv20011500.2"/>
    <property type="gene ID" value="AET6Gv20011500"/>
</dbReference>
<dbReference type="InterPro" id="IPR055290">
    <property type="entry name" value="At3g26010-like"/>
</dbReference>
<dbReference type="PANTHER" id="PTHR35546:SF49">
    <property type="entry name" value="F-BOX DOMAIN-CONTAINING PROTEIN"/>
    <property type="match status" value="1"/>
</dbReference>